<dbReference type="GO" id="GO:0016787">
    <property type="term" value="F:hydrolase activity"/>
    <property type="evidence" value="ECO:0007669"/>
    <property type="project" value="UniProtKB-KW"/>
</dbReference>
<evidence type="ECO:0000256" key="1">
    <source>
        <dbReference type="ARBA" id="ARBA00022801"/>
    </source>
</evidence>
<reference evidence="3" key="1">
    <citation type="journal article" date="2020" name="Stud. Mycol.">
        <title>101 Dothideomycetes genomes: a test case for predicting lifestyles and emergence of pathogens.</title>
        <authorList>
            <person name="Haridas S."/>
            <person name="Albert R."/>
            <person name="Binder M."/>
            <person name="Bloem J."/>
            <person name="Labutti K."/>
            <person name="Salamov A."/>
            <person name="Andreopoulos B."/>
            <person name="Baker S."/>
            <person name="Barry K."/>
            <person name="Bills G."/>
            <person name="Bluhm B."/>
            <person name="Cannon C."/>
            <person name="Castanera R."/>
            <person name="Culley D."/>
            <person name="Daum C."/>
            <person name="Ezra D."/>
            <person name="Gonzalez J."/>
            <person name="Henrissat B."/>
            <person name="Kuo A."/>
            <person name="Liang C."/>
            <person name="Lipzen A."/>
            <person name="Lutzoni F."/>
            <person name="Magnuson J."/>
            <person name="Mondo S."/>
            <person name="Nolan M."/>
            <person name="Ohm R."/>
            <person name="Pangilinan J."/>
            <person name="Park H.-J."/>
            <person name="Ramirez L."/>
            <person name="Alfaro M."/>
            <person name="Sun H."/>
            <person name="Tritt A."/>
            <person name="Yoshinaga Y."/>
            <person name="Zwiers L.-H."/>
            <person name="Turgeon B."/>
            <person name="Goodwin S."/>
            <person name="Spatafora J."/>
            <person name="Crous P."/>
            <person name="Grigoriev I."/>
        </authorList>
    </citation>
    <scope>NUCLEOTIDE SEQUENCE</scope>
    <source>
        <strain evidence="3">CBS 125425</strain>
    </source>
</reference>
<dbReference type="PANTHER" id="PTHR43546:SF9">
    <property type="entry name" value="L-ASCORBATE-6-PHOSPHATE LACTONASE ULAG-RELATED"/>
    <property type="match status" value="1"/>
</dbReference>
<dbReference type="InterPro" id="IPR036866">
    <property type="entry name" value="RibonucZ/Hydroxyglut_hydro"/>
</dbReference>
<evidence type="ECO:0000259" key="2">
    <source>
        <dbReference type="Pfam" id="PF12706"/>
    </source>
</evidence>
<evidence type="ECO:0000313" key="4">
    <source>
        <dbReference type="Proteomes" id="UP000799444"/>
    </source>
</evidence>
<dbReference type="EMBL" id="ML996110">
    <property type="protein sequence ID" value="KAF2738350.1"/>
    <property type="molecule type" value="Genomic_DNA"/>
</dbReference>
<dbReference type="AlphaFoldDB" id="A0A9P4R590"/>
<dbReference type="InterPro" id="IPR050114">
    <property type="entry name" value="UPF0173_UPF0282_UlaG_hydrolase"/>
</dbReference>
<protein>
    <submittedName>
        <fullName evidence="3">Metallo-hydrolase/oxidoreductase</fullName>
    </submittedName>
</protein>
<proteinExistence type="predicted"/>
<keyword evidence="4" id="KW-1185">Reference proteome</keyword>
<keyword evidence="1" id="KW-0378">Hydrolase</keyword>
<dbReference type="Proteomes" id="UP000799444">
    <property type="component" value="Unassembled WGS sequence"/>
</dbReference>
<organism evidence="3 4">
    <name type="scientific">Polyplosphaeria fusca</name>
    <dbReference type="NCBI Taxonomy" id="682080"/>
    <lineage>
        <taxon>Eukaryota</taxon>
        <taxon>Fungi</taxon>
        <taxon>Dikarya</taxon>
        <taxon>Ascomycota</taxon>
        <taxon>Pezizomycotina</taxon>
        <taxon>Dothideomycetes</taxon>
        <taxon>Pleosporomycetidae</taxon>
        <taxon>Pleosporales</taxon>
        <taxon>Tetraplosphaeriaceae</taxon>
        <taxon>Polyplosphaeria</taxon>
    </lineage>
</organism>
<dbReference type="Pfam" id="PF12706">
    <property type="entry name" value="Lactamase_B_2"/>
    <property type="match status" value="1"/>
</dbReference>
<name>A0A9P4R590_9PLEO</name>
<dbReference type="PANTHER" id="PTHR43546">
    <property type="entry name" value="UPF0173 METAL-DEPENDENT HYDROLASE MJ1163-RELATED"/>
    <property type="match status" value="1"/>
</dbReference>
<feature type="domain" description="Metallo-beta-lactamase" evidence="2">
    <location>
        <begin position="28"/>
        <end position="227"/>
    </location>
</feature>
<comment type="caution">
    <text evidence="3">The sequence shown here is derived from an EMBL/GenBank/DDBJ whole genome shotgun (WGS) entry which is preliminary data.</text>
</comment>
<dbReference type="OrthoDB" id="332863at2759"/>
<dbReference type="InterPro" id="IPR001279">
    <property type="entry name" value="Metallo-B-lactamas"/>
</dbReference>
<accession>A0A9P4R590</accession>
<sequence>MAPSSFKSSVSITHIGTATAILTIDGINFLTDPFFSPTNTEFQLGYITLKNTQGPALTLAQLPPIDAILLSHEDHPDNLDDFGRQLLDGRKVLTTPDGAHNLRPRPGVLGLKPWESTELIAGGKRFRVSATPCEHLPGGECIGFILESDDFGHTNGLPNVIYFSGDTVYIDELAQIRDKYHVVLALLNIGRAVAALPDGPLQITMDGEQAVRLVEAIGAEVMVPMHFESWGHFTEGRGELEGVFGGRGIGERVVWLRPGEERGVF</sequence>
<evidence type="ECO:0000313" key="3">
    <source>
        <dbReference type="EMBL" id="KAF2738350.1"/>
    </source>
</evidence>
<dbReference type="SUPFAM" id="SSF56281">
    <property type="entry name" value="Metallo-hydrolase/oxidoreductase"/>
    <property type="match status" value="1"/>
</dbReference>
<gene>
    <name evidence="3" type="ORF">EJ04DRAFT_588107</name>
</gene>
<dbReference type="Gene3D" id="3.60.15.10">
    <property type="entry name" value="Ribonuclease Z/Hydroxyacylglutathione hydrolase-like"/>
    <property type="match status" value="1"/>
</dbReference>